<evidence type="ECO:0000256" key="3">
    <source>
        <dbReference type="ARBA" id="ARBA00013278"/>
    </source>
</evidence>
<reference evidence="12" key="2">
    <citation type="submission" date="2025-08" db="UniProtKB">
        <authorList>
            <consortium name="Ensembl"/>
        </authorList>
    </citation>
    <scope>IDENTIFICATION</scope>
    <source>
        <strain evidence="12">broiler</strain>
    </source>
</reference>
<dbReference type="GO" id="GO:0046872">
    <property type="term" value="F:metal ion binding"/>
    <property type="evidence" value="ECO:0007669"/>
    <property type="project" value="UniProtKB-KW"/>
</dbReference>
<sequence>MGISTRTPSCGNPSGFGCLHLRSARALGLCFPSGSRTRGRATGHTSAPHPPAQAALLAACARAWPGGAVCAHRVVAAGGARYAAFLSAGPGPPALVEGAWGGRGKLRGCWARRDPRVLRAFLAACARRPSAAPAPALRRDVAALWRRRAACAEPAPHRGSRRRRRGWTVPGTLWCGAGDSAGNSSELGLFRDPDRCCREHDRCGAQIAALQFNFGIRNYRPHTVSHCDCDAAFRRCLRALNDTISDLIGVTFFDLLEVPCFVLRRAEQCVRWHWWGGGTRWCRWPRWCGRAPTAPWPLRPSGALRAARSPEPSERRSGVRPSRRAPRADGGVSAGWGPGGASPGRALRSDHRSLPSGLGRLCRAYRHLDRCEHRIAPREAKYGLRNGGARTLFHCNCTRRCARLPPPGAAAAIKAKGKERGQGKATASRPVEDDEGVGAPGRTVPGPPPQVLALQREGLGRATSPPSSGGGSTAPCLGRVSARVWHEANKGQRDTVRGAGVLHSLQPPPCNKHSAAGAGGMLYFVAHTMSKPEAQW</sequence>
<evidence type="ECO:0000256" key="8">
    <source>
        <dbReference type="ARBA" id="ARBA00023098"/>
    </source>
</evidence>
<dbReference type="InterPro" id="IPR036444">
    <property type="entry name" value="PLipase_A2_dom_sf"/>
</dbReference>
<evidence type="ECO:0000256" key="4">
    <source>
        <dbReference type="ARBA" id="ARBA00022525"/>
    </source>
</evidence>
<evidence type="ECO:0000256" key="2">
    <source>
        <dbReference type="ARBA" id="ARBA00004613"/>
    </source>
</evidence>
<evidence type="ECO:0000256" key="9">
    <source>
        <dbReference type="ARBA" id="ARBA00023157"/>
    </source>
</evidence>
<dbReference type="InterPro" id="IPR016090">
    <property type="entry name" value="PLA2-like_dom"/>
</dbReference>
<dbReference type="PANTHER" id="PTHR12253">
    <property type="entry name" value="RH14732P"/>
    <property type="match status" value="1"/>
</dbReference>
<dbReference type="GeneTree" id="ENSGT00940000161662"/>
<evidence type="ECO:0000313" key="13">
    <source>
        <dbReference type="Proteomes" id="UP000000539"/>
    </source>
</evidence>
<evidence type="ECO:0000313" key="12">
    <source>
        <dbReference type="Ensembl" id="ENSGALP00010032409.1"/>
    </source>
</evidence>
<evidence type="ECO:0000256" key="6">
    <source>
        <dbReference type="ARBA" id="ARBA00022801"/>
    </source>
</evidence>
<dbReference type="PROSITE" id="PS00118">
    <property type="entry name" value="PA2_HIS"/>
    <property type="match status" value="1"/>
</dbReference>
<evidence type="ECO:0000259" key="11">
    <source>
        <dbReference type="Pfam" id="PF05826"/>
    </source>
</evidence>
<feature type="region of interest" description="Disordered" evidence="10">
    <location>
        <begin position="299"/>
        <end position="352"/>
    </location>
</feature>
<comment type="subcellular location">
    <subcellularLocation>
        <location evidence="2">Secreted</location>
    </subcellularLocation>
</comment>
<evidence type="ECO:0000256" key="7">
    <source>
        <dbReference type="ARBA" id="ARBA00022837"/>
    </source>
</evidence>
<organism evidence="12 13">
    <name type="scientific">Gallus gallus</name>
    <name type="common">Chicken</name>
    <dbReference type="NCBI Taxonomy" id="9031"/>
    <lineage>
        <taxon>Eukaryota</taxon>
        <taxon>Metazoa</taxon>
        <taxon>Chordata</taxon>
        <taxon>Craniata</taxon>
        <taxon>Vertebrata</taxon>
        <taxon>Euteleostomi</taxon>
        <taxon>Archelosauria</taxon>
        <taxon>Archosauria</taxon>
        <taxon>Dinosauria</taxon>
        <taxon>Saurischia</taxon>
        <taxon>Theropoda</taxon>
        <taxon>Coelurosauria</taxon>
        <taxon>Aves</taxon>
        <taxon>Neognathae</taxon>
        <taxon>Galloanserae</taxon>
        <taxon>Galliformes</taxon>
        <taxon>Phasianidae</taxon>
        <taxon>Phasianinae</taxon>
        <taxon>Gallus</taxon>
    </lineage>
</organism>
<dbReference type="GO" id="GO:0005576">
    <property type="term" value="C:extracellular region"/>
    <property type="evidence" value="ECO:0007669"/>
    <property type="project" value="UniProtKB-SubCell"/>
</dbReference>
<keyword evidence="6" id="KW-0378">Hydrolase</keyword>
<dbReference type="GO" id="GO:0050482">
    <property type="term" value="P:arachidonate secretion"/>
    <property type="evidence" value="ECO:0007669"/>
    <property type="project" value="InterPro"/>
</dbReference>
<keyword evidence="5" id="KW-0479">Metal-binding</keyword>
<keyword evidence="9" id="KW-1015">Disulfide bond</keyword>
<evidence type="ECO:0000256" key="1">
    <source>
        <dbReference type="ARBA" id="ARBA00001913"/>
    </source>
</evidence>
<dbReference type="Ensembl" id="ENSGALT00010053836.1">
    <property type="protein sequence ID" value="ENSGALP00010032409.1"/>
    <property type="gene ID" value="ENSGALG00010022128.1"/>
</dbReference>
<dbReference type="Pfam" id="PF05826">
    <property type="entry name" value="Phospholip_A2_2"/>
    <property type="match status" value="1"/>
</dbReference>
<dbReference type="FunFam" id="1.20.90.10:FF:000002">
    <property type="entry name" value="Phospholipase A2 group III"/>
    <property type="match status" value="1"/>
</dbReference>
<keyword evidence="7" id="KW-0106">Calcium</keyword>
<evidence type="ECO:0000256" key="5">
    <source>
        <dbReference type="ARBA" id="ARBA00022723"/>
    </source>
</evidence>
<keyword evidence="13" id="KW-1185">Reference proteome</keyword>
<protein>
    <recommendedName>
        <fullName evidence="3">phospholipase A2</fullName>
        <ecNumber evidence="3">3.1.1.4</ecNumber>
    </recommendedName>
</protein>
<dbReference type="InterPro" id="IPR033113">
    <property type="entry name" value="PLA2_histidine"/>
</dbReference>
<dbReference type="AlphaFoldDB" id="A0A8V0ZLT6"/>
<dbReference type="GO" id="GO:0006644">
    <property type="term" value="P:phospholipid metabolic process"/>
    <property type="evidence" value="ECO:0007669"/>
    <property type="project" value="InterPro"/>
</dbReference>
<dbReference type="GO" id="GO:0004623">
    <property type="term" value="F:phospholipase A2 activity"/>
    <property type="evidence" value="ECO:0007669"/>
    <property type="project" value="UniProtKB-EC"/>
</dbReference>
<dbReference type="SUPFAM" id="SSF48619">
    <property type="entry name" value="Phospholipase A2, PLA2"/>
    <property type="match status" value="2"/>
</dbReference>
<reference evidence="12" key="1">
    <citation type="submission" date="2020-11" db="EMBL/GenBank/DDBJ databases">
        <title>Gallus gallus (Chicken) genome, bGalGal1, GRCg7b, maternal haplotype autosomes + Z &amp; W.</title>
        <authorList>
            <person name="Warren W."/>
            <person name="Formenti G."/>
            <person name="Fedrigo O."/>
            <person name="Haase B."/>
            <person name="Mountcastle J."/>
            <person name="Balacco J."/>
            <person name="Tracey A."/>
            <person name="Schneider V."/>
            <person name="Okimoto R."/>
            <person name="Cheng H."/>
            <person name="Hawken R."/>
            <person name="Howe K."/>
            <person name="Jarvis E.D."/>
        </authorList>
    </citation>
    <scope>NUCLEOTIDE SEQUENCE [LARGE SCALE GENOMIC DNA]</scope>
    <source>
        <strain evidence="12">Broiler</strain>
    </source>
</reference>
<accession>A0A8V0ZLT6</accession>
<dbReference type="CDD" id="cd04704">
    <property type="entry name" value="PLA2_bee_venom_like"/>
    <property type="match status" value="1"/>
</dbReference>
<keyword evidence="4" id="KW-0964">Secreted</keyword>
<evidence type="ECO:0000256" key="10">
    <source>
        <dbReference type="SAM" id="MobiDB-lite"/>
    </source>
</evidence>
<dbReference type="Proteomes" id="UP000000539">
    <property type="component" value="Chromosome 15"/>
</dbReference>
<dbReference type="PROSITE" id="PS51257">
    <property type="entry name" value="PROKAR_LIPOPROTEIN"/>
    <property type="match status" value="1"/>
</dbReference>
<name>A0A8V0ZLT6_CHICK</name>
<reference evidence="12" key="3">
    <citation type="submission" date="2025-09" db="UniProtKB">
        <authorList>
            <consortium name="Ensembl"/>
        </authorList>
    </citation>
    <scope>IDENTIFICATION</scope>
    <source>
        <strain evidence="12">broiler</strain>
    </source>
</reference>
<keyword evidence="8" id="KW-0443">Lipid metabolism</keyword>
<feature type="domain" description="Phospholipase A2-like central" evidence="11">
    <location>
        <begin position="169"/>
        <end position="262"/>
    </location>
</feature>
<proteinExistence type="predicted"/>
<dbReference type="EC" id="3.1.1.4" evidence="3"/>
<dbReference type="Gene3D" id="1.20.90.10">
    <property type="entry name" value="Phospholipase A2 domain"/>
    <property type="match status" value="2"/>
</dbReference>
<feature type="compositionally biased region" description="Gly residues" evidence="10">
    <location>
        <begin position="332"/>
        <end position="342"/>
    </location>
</feature>
<feature type="region of interest" description="Disordered" evidence="10">
    <location>
        <begin position="412"/>
        <end position="451"/>
    </location>
</feature>
<comment type="cofactor">
    <cofactor evidence="1">
        <name>Ca(2+)</name>
        <dbReference type="ChEBI" id="CHEBI:29108"/>
    </cofactor>
</comment>